<reference evidence="1 2" key="1">
    <citation type="journal article" date="2024" name="Genome Biol. Evol.">
        <title>Chromosome-level genome assembly of the viviparous eelpout Zoarces viviparus.</title>
        <authorList>
            <person name="Fuhrmann N."/>
            <person name="Brasseur M.V."/>
            <person name="Bakowski C.E."/>
            <person name="Podsiadlowski L."/>
            <person name="Prost S."/>
            <person name="Krehenwinkel H."/>
            <person name="Mayer C."/>
        </authorList>
    </citation>
    <scope>NUCLEOTIDE SEQUENCE [LARGE SCALE GENOMIC DNA]</scope>
    <source>
        <strain evidence="1">NO-MEL_2022_Ind0_liver</strain>
    </source>
</reference>
<dbReference type="EMBL" id="JBCEZU010000597">
    <property type="protein sequence ID" value="KAK9514402.1"/>
    <property type="molecule type" value="Genomic_DNA"/>
</dbReference>
<name>A0AAW1DW41_ZOAVI</name>
<sequence>MKKKSLRGKFNTRSFFSRSPSNIAEKRTDFKSMARLVWSVTSAAYDAIQSFISKRKPGVQRTKCSDLVTQITA</sequence>
<protein>
    <submittedName>
        <fullName evidence="1">Uncharacterized protein</fullName>
    </submittedName>
</protein>
<gene>
    <name evidence="1" type="ORF">VZT92_027870</name>
</gene>
<organism evidence="1 2">
    <name type="scientific">Zoarces viviparus</name>
    <name type="common">Viviparous eelpout</name>
    <name type="synonym">Blennius viviparus</name>
    <dbReference type="NCBI Taxonomy" id="48416"/>
    <lineage>
        <taxon>Eukaryota</taxon>
        <taxon>Metazoa</taxon>
        <taxon>Chordata</taxon>
        <taxon>Craniata</taxon>
        <taxon>Vertebrata</taxon>
        <taxon>Euteleostomi</taxon>
        <taxon>Actinopterygii</taxon>
        <taxon>Neopterygii</taxon>
        <taxon>Teleostei</taxon>
        <taxon>Neoteleostei</taxon>
        <taxon>Acanthomorphata</taxon>
        <taxon>Eupercaria</taxon>
        <taxon>Perciformes</taxon>
        <taxon>Cottioidei</taxon>
        <taxon>Zoarcales</taxon>
        <taxon>Zoarcidae</taxon>
        <taxon>Zoarcinae</taxon>
        <taxon>Zoarces</taxon>
    </lineage>
</organism>
<evidence type="ECO:0000313" key="1">
    <source>
        <dbReference type="EMBL" id="KAK9514402.1"/>
    </source>
</evidence>
<evidence type="ECO:0000313" key="2">
    <source>
        <dbReference type="Proteomes" id="UP001488805"/>
    </source>
</evidence>
<dbReference type="AlphaFoldDB" id="A0AAW1DW41"/>
<keyword evidence="2" id="KW-1185">Reference proteome</keyword>
<dbReference type="Proteomes" id="UP001488805">
    <property type="component" value="Unassembled WGS sequence"/>
</dbReference>
<accession>A0AAW1DW41</accession>
<comment type="caution">
    <text evidence="1">The sequence shown here is derived from an EMBL/GenBank/DDBJ whole genome shotgun (WGS) entry which is preliminary data.</text>
</comment>
<proteinExistence type="predicted"/>